<gene>
    <name evidence="1" type="ORF">CPT_Muldoon_106</name>
</gene>
<dbReference type="Proteomes" id="UP000326777">
    <property type="component" value="Genome"/>
</dbReference>
<sequence>MVAYIAWDELEKISREGCKLGDMQVITAGPHNSFPKSNILGLTGRSIGKQVYFDYEYSNVPSLAHLSQINPSRFARKAKFTEADAFIGIKSPVQDISYNEKFQLILKKCRSHK</sequence>
<keyword evidence="2" id="KW-1185">Reference proteome</keyword>
<evidence type="ECO:0000313" key="2">
    <source>
        <dbReference type="Proteomes" id="UP000326777"/>
    </source>
</evidence>
<organism evidence="1 2">
    <name type="scientific">Serratia phage Muldoon</name>
    <dbReference type="NCBI Taxonomy" id="2601678"/>
    <lineage>
        <taxon>Viruses</taxon>
        <taxon>Duplodnaviria</taxon>
        <taxon>Heunggongvirae</taxon>
        <taxon>Uroviricota</taxon>
        <taxon>Caudoviricetes</taxon>
        <taxon>Muldoonvirus</taxon>
        <taxon>Muldoonvirus muldoon</taxon>
    </lineage>
</organism>
<name>A0A5P8PHA4_9CAUD</name>
<protein>
    <submittedName>
        <fullName evidence="1">Uncharacterized protein</fullName>
    </submittedName>
</protein>
<proteinExistence type="predicted"/>
<reference evidence="2" key="1">
    <citation type="submission" date="2019-06" db="EMBL/GenBank/DDBJ databases">
        <title>Complete genome sequence of Serratia marcescens phage Muldoon.</title>
        <authorList>
            <person name="Campbell S."/>
            <person name="Atkinson C."/>
            <person name="Moreland R."/>
            <person name="Liu M."/>
            <person name="Ramsey J."/>
            <person name="Leavitt J."/>
        </authorList>
    </citation>
    <scope>NUCLEOTIDE SEQUENCE [LARGE SCALE GENOMIC DNA]</scope>
</reference>
<dbReference type="EMBL" id="MN095771">
    <property type="protein sequence ID" value="QFR56061.1"/>
    <property type="molecule type" value="Genomic_DNA"/>
</dbReference>
<accession>A0A5P8PHA4</accession>
<evidence type="ECO:0000313" key="1">
    <source>
        <dbReference type="EMBL" id="QFR56061.1"/>
    </source>
</evidence>